<dbReference type="SUPFAM" id="SSF53335">
    <property type="entry name" value="S-adenosyl-L-methionine-dependent methyltransferases"/>
    <property type="match status" value="1"/>
</dbReference>
<dbReference type="InterPro" id="IPR050444">
    <property type="entry name" value="Polyketide_Synthase"/>
</dbReference>
<dbReference type="InterPro" id="IPR013217">
    <property type="entry name" value="Methyltransf_12"/>
</dbReference>
<organism evidence="3 4">
    <name type="scientific">Saccharopolyspora phatthalungensis</name>
    <dbReference type="NCBI Taxonomy" id="664693"/>
    <lineage>
        <taxon>Bacteria</taxon>
        <taxon>Bacillati</taxon>
        <taxon>Actinomycetota</taxon>
        <taxon>Actinomycetes</taxon>
        <taxon>Pseudonocardiales</taxon>
        <taxon>Pseudonocardiaceae</taxon>
        <taxon>Saccharopolyspora</taxon>
    </lineage>
</organism>
<evidence type="ECO:0000256" key="1">
    <source>
        <dbReference type="ARBA" id="ARBA00022679"/>
    </source>
</evidence>
<dbReference type="EMBL" id="JACHIW010000002">
    <property type="protein sequence ID" value="MBB5158993.1"/>
    <property type="molecule type" value="Genomic_DNA"/>
</dbReference>
<dbReference type="RefSeq" id="WP_184731137.1">
    <property type="nucleotide sequence ID" value="NZ_JACHIW010000002.1"/>
</dbReference>
<keyword evidence="4" id="KW-1185">Reference proteome</keyword>
<dbReference type="AlphaFoldDB" id="A0A840QKJ9"/>
<dbReference type="Gene3D" id="3.40.50.150">
    <property type="entry name" value="Vaccinia Virus protein VP39"/>
    <property type="match status" value="1"/>
</dbReference>
<comment type="caution">
    <text evidence="3">The sequence shown here is derived from an EMBL/GenBank/DDBJ whole genome shotgun (WGS) entry which is preliminary data.</text>
</comment>
<name>A0A840QKJ9_9PSEU</name>
<evidence type="ECO:0000259" key="2">
    <source>
        <dbReference type="Pfam" id="PF08242"/>
    </source>
</evidence>
<dbReference type="Proteomes" id="UP000584374">
    <property type="component" value="Unassembled WGS sequence"/>
</dbReference>
<reference evidence="3 4" key="1">
    <citation type="submission" date="2020-08" db="EMBL/GenBank/DDBJ databases">
        <title>Sequencing the genomes of 1000 actinobacteria strains.</title>
        <authorList>
            <person name="Klenk H.-P."/>
        </authorList>
    </citation>
    <scope>NUCLEOTIDE SEQUENCE [LARGE SCALE GENOMIC DNA]</scope>
    <source>
        <strain evidence="3 4">DSM 45584</strain>
    </source>
</reference>
<feature type="domain" description="Methyltransferase type 12" evidence="2">
    <location>
        <begin position="359"/>
        <end position="462"/>
    </location>
</feature>
<dbReference type="PANTHER" id="PTHR45681">
    <property type="entry name" value="POLYKETIDE SYNTHASE 44-RELATED"/>
    <property type="match status" value="1"/>
</dbReference>
<keyword evidence="1" id="KW-0808">Transferase</keyword>
<dbReference type="SUPFAM" id="SSF56801">
    <property type="entry name" value="Acetyl-CoA synthetase-like"/>
    <property type="match status" value="1"/>
</dbReference>
<dbReference type="PANTHER" id="PTHR45681:SF6">
    <property type="entry name" value="POLYKETIDE SYNTHASE 37"/>
    <property type="match status" value="1"/>
</dbReference>
<accession>A0A840QKJ9</accession>
<dbReference type="InterPro" id="IPR042099">
    <property type="entry name" value="ANL_N_sf"/>
</dbReference>
<proteinExistence type="predicted"/>
<evidence type="ECO:0000313" key="4">
    <source>
        <dbReference type="Proteomes" id="UP000584374"/>
    </source>
</evidence>
<dbReference type="CDD" id="cd02440">
    <property type="entry name" value="AdoMet_MTases"/>
    <property type="match status" value="1"/>
</dbReference>
<evidence type="ECO:0000313" key="3">
    <source>
        <dbReference type="EMBL" id="MBB5158993.1"/>
    </source>
</evidence>
<sequence>MPISRTKLDSLRARIEQDDTLRAVDELRELAAELNSGDSAATARVRAWSAVLGADARTVMVALPLDAGGRDAAIAALLVGARVVLADATAHPARTLAELERTGADHAVLDSARLARLAAEPAVPLTDLAALRRILHVGGPAAFDAVETVHLTSDPSGVVGVAGADREIGAGLIAAIESVAVDGLTQEHTAEFVARFDEAVLAAMLHTLQAHGVLTDPAVSHTTSEVLTAAGVSPRHHAVVERWLTALTERGVLGSDGDRTRGTAPIDRTVVDAAWDAAHRLWTGRLGGAEVMAYFRLNADRLPQLLSGAEQAALLLFPEGRTDIADALYRDTATARYLNTAVGAAMRVLAGGPTPPRVLEVGAGTGATSEVVLADLAESGVDGVDYLFTDVSPFFLDGAQKRFAAYDFVRYGVYDIDRDNREQDFVPASVDVLIAAGALNNARDADATLRRLHELLVPGGWLLLIEPTREYLEILISQAFMMTAAEDARLRSGTTFLSRQQWHEALEKAGFTVVHTTPGGEHPLAPLSQYLFTAQR</sequence>
<dbReference type="Pfam" id="PF08242">
    <property type="entry name" value="Methyltransf_12"/>
    <property type="match status" value="1"/>
</dbReference>
<protein>
    <submittedName>
        <fullName evidence="3">Pyochelin synthetase</fullName>
    </submittedName>
</protein>
<dbReference type="GO" id="GO:0016740">
    <property type="term" value="F:transferase activity"/>
    <property type="evidence" value="ECO:0007669"/>
    <property type="project" value="UniProtKB-KW"/>
</dbReference>
<gene>
    <name evidence="3" type="ORF">BJ970_006592</name>
</gene>
<dbReference type="InterPro" id="IPR029063">
    <property type="entry name" value="SAM-dependent_MTases_sf"/>
</dbReference>
<dbReference type="Gene3D" id="3.40.50.12780">
    <property type="entry name" value="N-terminal domain of ligase-like"/>
    <property type="match status" value="1"/>
</dbReference>